<sequence length="179" mass="19564">MSRVIETSRLTLRPWRAVDHPSASRVYGSPAVHSRLDPRLSLSTPAALRRTLVRWSAEDGRPVPEGHWAVELSEGGRVVGGLSLQFVPSADGDLTIAWALAPAAWGRGYAAEAAEGLIDWALHEGPVTEVFAIVQLDNERASATARRIGMEWIGESGDAERRQQVFRMRHGQLSVAEHA</sequence>
<evidence type="ECO:0000313" key="3">
    <source>
        <dbReference type="Proteomes" id="UP001500842"/>
    </source>
</evidence>
<dbReference type="PANTHER" id="PTHR43792:SF1">
    <property type="entry name" value="N-ACETYLTRANSFERASE DOMAIN-CONTAINING PROTEIN"/>
    <property type="match status" value="1"/>
</dbReference>
<dbReference type="Gene3D" id="3.40.630.30">
    <property type="match status" value="1"/>
</dbReference>
<name>A0ABN2BTB2_9ACTN</name>
<reference evidence="2 3" key="1">
    <citation type="journal article" date="2019" name="Int. J. Syst. Evol. Microbiol.">
        <title>The Global Catalogue of Microorganisms (GCM) 10K type strain sequencing project: providing services to taxonomists for standard genome sequencing and annotation.</title>
        <authorList>
            <consortium name="The Broad Institute Genomics Platform"/>
            <consortium name="The Broad Institute Genome Sequencing Center for Infectious Disease"/>
            <person name="Wu L."/>
            <person name="Ma J."/>
        </authorList>
    </citation>
    <scope>NUCLEOTIDE SEQUENCE [LARGE SCALE GENOMIC DNA]</scope>
    <source>
        <strain evidence="2 3">JCM 14942</strain>
    </source>
</reference>
<dbReference type="InterPro" id="IPR016181">
    <property type="entry name" value="Acyl_CoA_acyltransferase"/>
</dbReference>
<feature type="domain" description="N-acetyltransferase" evidence="1">
    <location>
        <begin position="10"/>
        <end position="173"/>
    </location>
</feature>
<comment type="caution">
    <text evidence="2">The sequence shown here is derived from an EMBL/GenBank/DDBJ whole genome shotgun (WGS) entry which is preliminary data.</text>
</comment>
<dbReference type="InterPro" id="IPR000182">
    <property type="entry name" value="GNAT_dom"/>
</dbReference>
<keyword evidence="3" id="KW-1185">Reference proteome</keyword>
<organism evidence="2 3">
    <name type="scientific">Nocardioides humi</name>
    <dbReference type="NCBI Taxonomy" id="449461"/>
    <lineage>
        <taxon>Bacteria</taxon>
        <taxon>Bacillati</taxon>
        <taxon>Actinomycetota</taxon>
        <taxon>Actinomycetes</taxon>
        <taxon>Propionibacteriales</taxon>
        <taxon>Nocardioidaceae</taxon>
        <taxon>Nocardioides</taxon>
    </lineage>
</organism>
<dbReference type="CDD" id="cd04301">
    <property type="entry name" value="NAT_SF"/>
    <property type="match status" value="1"/>
</dbReference>
<protein>
    <submittedName>
        <fullName evidence="2">GNAT family N-acetyltransferase</fullName>
    </submittedName>
</protein>
<dbReference type="PROSITE" id="PS51186">
    <property type="entry name" value="GNAT"/>
    <property type="match status" value="1"/>
</dbReference>
<evidence type="ECO:0000313" key="2">
    <source>
        <dbReference type="EMBL" id="GAA1545627.1"/>
    </source>
</evidence>
<proteinExistence type="predicted"/>
<dbReference type="RefSeq" id="WP_141005618.1">
    <property type="nucleotide sequence ID" value="NZ_BAAAOR010000041.1"/>
</dbReference>
<dbReference type="PANTHER" id="PTHR43792">
    <property type="entry name" value="GNAT FAMILY, PUTATIVE (AFU_ORTHOLOGUE AFUA_3G00765)-RELATED-RELATED"/>
    <property type="match status" value="1"/>
</dbReference>
<dbReference type="Pfam" id="PF13302">
    <property type="entry name" value="Acetyltransf_3"/>
    <property type="match status" value="1"/>
</dbReference>
<dbReference type="EMBL" id="BAAAOR010000041">
    <property type="protein sequence ID" value="GAA1545627.1"/>
    <property type="molecule type" value="Genomic_DNA"/>
</dbReference>
<gene>
    <name evidence="2" type="ORF">GCM10009788_55010</name>
</gene>
<dbReference type="Proteomes" id="UP001500842">
    <property type="component" value="Unassembled WGS sequence"/>
</dbReference>
<evidence type="ECO:0000259" key="1">
    <source>
        <dbReference type="PROSITE" id="PS51186"/>
    </source>
</evidence>
<dbReference type="SUPFAM" id="SSF55729">
    <property type="entry name" value="Acyl-CoA N-acyltransferases (Nat)"/>
    <property type="match status" value="1"/>
</dbReference>
<dbReference type="InterPro" id="IPR051531">
    <property type="entry name" value="N-acetyltransferase"/>
</dbReference>
<accession>A0ABN2BTB2</accession>